<feature type="transmembrane region" description="Helical" evidence="9">
    <location>
        <begin position="28"/>
        <end position="53"/>
    </location>
</feature>
<protein>
    <submittedName>
        <fullName evidence="10">Iron ABC transporter permease</fullName>
    </submittedName>
</protein>
<name>A0A368JSQ4_9BACT</name>
<dbReference type="AlphaFoldDB" id="A0A368JSQ4"/>
<reference evidence="10 11" key="1">
    <citation type="submission" date="2018-07" db="EMBL/GenBank/DDBJ databases">
        <title>Genome analysis of Larkinella rosea.</title>
        <authorList>
            <person name="Zhou Z."/>
            <person name="Wang G."/>
        </authorList>
    </citation>
    <scope>NUCLEOTIDE SEQUENCE [LARGE SCALE GENOMIC DNA]</scope>
    <source>
        <strain evidence="11">zzj9</strain>
    </source>
</reference>
<evidence type="ECO:0000256" key="1">
    <source>
        <dbReference type="ARBA" id="ARBA00004651"/>
    </source>
</evidence>
<keyword evidence="7 9" id="KW-0472">Membrane</keyword>
<dbReference type="PANTHER" id="PTHR30472:SF25">
    <property type="entry name" value="ABC TRANSPORTER PERMEASE PROTEIN MJ0876-RELATED"/>
    <property type="match status" value="1"/>
</dbReference>
<feature type="compositionally biased region" description="Polar residues" evidence="8">
    <location>
        <begin position="1"/>
        <end position="15"/>
    </location>
</feature>
<dbReference type="Gene3D" id="1.10.3470.10">
    <property type="entry name" value="ABC transporter involved in vitamin B12 uptake, BtuC"/>
    <property type="match status" value="1"/>
</dbReference>
<dbReference type="PANTHER" id="PTHR30472">
    <property type="entry name" value="FERRIC ENTEROBACTIN TRANSPORT SYSTEM PERMEASE PROTEIN"/>
    <property type="match status" value="1"/>
</dbReference>
<dbReference type="InterPro" id="IPR000522">
    <property type="entry name" value="ABC_transptr_permease_BtuC"/>
</dbReference>
<dbReference type="RefSeq" id="WP_114405695.1">
    <property type="nucleotide sequence ID" value="NZ_QOWE01000006.1"/>
</dbReference>
<keyword evidence="3" id="KW-0813">Transport</keyword>
<feature type="transmembrane region" description="Helical" evidence="9">
    <location>
        <begin position="319"/>
        <end position="337"/>
    </location>
</feature>
<feature type="transmembrane region" description="Helical" evidence="9">
    <location>
        <begin position="184"/>
        <end position="204"/>
    </location>
</feature>
<dbReference type="OrthoDB" id="9811721at2"/>
<evidence type="ECO:0000256" key="6">
    <source>
        <dbReference type="ARBA" id="ARBA00022989"/>
    </source>
</evidence>
<dbReference type="FunFam" id="1.10.3470.10:FF:000001">
    <property type="entry name" value="Vitamin B12 ABC transporter permease BtuC"/>
    <property type="match status" value="1"/>
</dbReference>
<dbReference type="EMBL" id="QOWE01000006">
    <property type="protein sequence ID" value="RCR69996.1"/>
    <property type="molecule type" value="Genomic_DNA"/>
</dbReference>
<feature type="transmembrane region" description="Helical" evidence="9">
    <location>
        <begin position="344"/>
        <end position="365"/>
    </location>
</feature>
<evidence type="ECO:0000256" key="9">
    <source>
        <dbReference type="SAM" id="Phobius"/>
    </source>
</evidence>
<comment type="subcellular location">
    <subcellularLocation>
        <location evidence="1">Cell membrane</location>
        <topology evidence="1">Multi-pass membrane protein</topology>
    </subcellularLocation>
</comment>
<gene>
    <name evidence="10" type="ORF">DUE52_09220</name>
</gene>
<comment type="similarity">
    <text evidence="2">Belongs to the binding-protein-dependent transport system permease family. FecCD subfamily.</text>
</comment>
<dbReference type="GO" id="GO:0022857">
    <property type="term" value="F:transmembrane transporter activity"/>
    <property type="evidence" value="ECO:0007669"/>
    <property type="project" value="InterPro"/>
</dbReference>
<keyword evidence="6 9" id="KW-1133">Transmembrane helix</keyword>
<proteinExistence type="inferred from homology"/>
<feature type="region of interest" description="Disordered" evidence="8">
    <location>
        <begin position="1"/>
        <end position="21"/>
    </location>
</feature>
<dbReference type="SUPFAM" id="SSF81345">
    <property type="entry name" value="ABC transporter involved in vitamin B12 uptake, BtuC"/>
    <property type="match status" value="1"/>
</dbReference>
<sequence length="372" mass="38819">MQTDLSPLATTQPLPQASRPGLSRSKGWWLNGLLAVLLVVVMIWSVGIGAVSIPIPDVLAILLKQLGWEVGVVEPQQETVLTVIRLPRILLGVLVGAVLGISGAAIQGLFRNPLADPGLIGISSGASVMAVLMIVLQLRVFSDLSSLSGLYALSLAAFAGAVGTTLLVYTLARKNGRTVVSTMLLVGVAINVFCEALRGLMMYLADDAQLRAISYWSLGSLGGASWEVLQVTTPFLLVPVLLMPRLSKPMNAFALGESQAGHLGVDVSKLKRNVVILATLGVGVAVAVSGVIGFIGLVIPHLIRLVSGANHRTVLPGSALLGAIVLTLSDLVARTLVAPAELPIGIITGMIGAPTFLFMLVRGAGRKPYTEN</sequence>
<dbReference type="Proteomes" id="UP000253383">
    <property type="component" value="Unassembled WGS sequence"/>
</dbReference>
<feature type="transmembrane region" description="Helical" evidence="9">
    <location>
        <begin position="274"/>
        <end position="299"/>
    </location>
</feature>
<feature type="transmembrane region" description="Helical" evidence="9">
    <location>
        <begin position="150"/>
        <end position="172"/>
    </location>
</feature>
<evidence type="ECO:0000256" key="7">
    <source>
        <dbReference type="ARBA" id="ARBA00023136"/>
    </source>
</evidence>
<dbReference type="GO" id="GO:0033214">
    <property type="term" value="P:siderophore-iron import into cell"/>
    <property type="evidence" value="ECO:0007669"/>
    <property type="project" value="TreeGrafter"/>
</dbReference>
<evidence type="ECO:0000256" key="5">
    <source>
        <dbReference type="ARBA" id="ARBA00022692"/>
    </source>
</evidence>
<keyword evidence="4" id="KW-1003">Cell membrane</keyword>
<evidence type="ECO:0000313" key="10">
    <source>
        <dbReference type="EMBL" id="RCR69996.1"/>
    </source>
</evidence>
<feature type="transmembrane region" description="Helical" evidence="9">
    <location>
        <begin position="89"/>
        <end position="110"/>
    </location>
</feature>
<evidence type="ECO:0000313" key="11">
    <source>
        <dbReference type="Proteomes" id="UP000253383"/>
    </source>
</evidence>
<dbReference type="GO" id="GO:0005886">
    <property type="term" value="C:plasma membrane"/>
    <property type="evidence" value="ECO:0007669"/>
    <property type="project" value="UniProtKB-SubCell"/>
</dbReference>
<comment type="caution">
    <text evidence="10">The sequence shown here is derived from an EMBL/GenBank/DDBJ whole genome shotgun (WGS) entry which is preliminary data.</text>
</comment>
<dbReference type="CDD" id="cd06550">
    <property type="entry name" value="TM_ABC_iron-siderophores_like"/>
    <property type="match status" value="1"/>
</dbReference>
<dbReference type="InterPro" id="IPR037294">
    <property type="entry name" value="ABC_BtuC-like"/>
</dbReference>
<dbReference type="Pfam" id="PF01032">
    <property type="entry name" value="FecCD"/>
    <property type="match status" value="1"/>
</dbReference>
<evidence type="ECO:0000256" key="3">
    <source>
        <dbReference type="ARBA" id="ARBA00022448"/>
    </source>
</evidence>
<feature type="transmembrane region" description="Helical" evidence="9">
    <location>
        <begin position="117"/>
        <end position="138"/>
    </location>
</feature>
<accession>A0A368JSQ4</accession>
<organism evidence="10 11">
    <name type="scientific">Larkinella punicea</name>
    <dbReference type="NCBI Taxonomy" id="2315727"/>
    <lineage>
        <taxon>Bacteria</taxon>
        <taxon>Pseudomonadati</taxon>
        <taxon>Bacteroidota</taxon>
        <taxon>Cytophagia</taxon>
        <taxon>Cytophagales</taxon>
        <taxon>Spirosomataceae</taxon>
        <taxon>Larkinella</taxon>
    </lineage>
</organism>
<evidence type="ECO:0000256" key="8">
    <source>
        <dbReference type="SAM" id="MobiDB-lite"/>
    </source>
</evidence>
<keyword evidence="11" id="KW-1185">Reference proteome</keyword>
<keyword evidence="5 9" id="KW-0812">Transmembrane</keyword>
<evidence type="ECO:0000256" key="2">
    <source>
        <dbReference type="ARBA" id="ARBA00007935"/>
    </source>
</evidence>
<evidence type="ECO:0000256" key="4">
    <source>
        <dbReference type="ARBA" id="ARBA00022475"/>
    </source>
</evidence>